<protein>
    <submittedName>
        <fullName evidence="1">Uncharacterized protein</fullName>
    </submittedName>
</protein>
<name>A0AAV8UKQ0_9RHOD</name>
<reference evidence="1 2" key="1">
    <citation type="journal article" date="2023" name="Nat. Commun.">
        <title>Origin of minicircular mitochondrial genomes in red algae.</title>
        <authorList>
            <person name="Lee Y."/>
            <person name="Cho C.H."/>
            <person name="Lee Y.M."/>
            <person name="Park S.I."/>
            <person name="Yang J.H."/>
            <person name="West J.A."/>
            <person name="Bhattacharya D."/>
            <person name="Yoon H.S."/>
        </authorList>
    </citation>
    <scope>NUCLEOTIDE SEQUENCE [LARGE SCALE GENOMIC DNA]</scope>
    <source>
        <strain evidence="1 2">CCMP1338</strain>
        <tissue evidence="1">Whole cell</tissue>
    </source>
</reference>
<dbReference type="PANTHER" id="PTHR34801:SF5">
    <property type="entry name" value="BRCT DOMAIN-CONTAINING PROTEIN"/>
    <property type="match status" value="1"/>
</dbReference>
<evidence type="ECO:0000313" key="2">
    <source>
        <dbReference type="Proteomes" id="UP001157974"/>
    </source>
</evidence>
<gene>
    <name evidence="1" type="ORF">NDN08_006566</name>
</gene>
<dbReference type="PANTHER" id="PTHR34801">
    <property type="entry name" value="EXPRESSED PROTEIN"/>
    <property type="match status" value="1"/>
</dbReference>
<dbReference type="EMBL" id="JAMWBK010000009">
    <property type="protein sequence ID" value="KAJ8902158.1"/>
    <property type="molecule type" value="Genomic_DNA"/>
</dbReference>
<sequence length="178" mass="18991">MSDICFASLSCSCAGSAAGVSVHKRVPVAIAAAATGFSLLCSPASAVGIKNGRLEECKAEQNCISTSSIRNASKFGAPWSYLPLTGDPKAAWNSLIEVLEELPDATIITTTNNYILAEFPGFPRGIDDLEFLLNDNEVTSMRLHSYHKSKYESAVIELMTLTASLKELQLTVQNGTTA</sequence>
<dbReference type="InterPro" id="IPR010865">
    <property type="entry name" value="DUF1499"/>
</dbReference>
<evidence type="ECO:0000313" key="1">
    <source>
        <dbReference type="EMBL" id="KAJ8902158.1"/>
    </source>
</evidence>
<accession>A0AAV8UKQ0</accession>
<dbReference type="Pfam" id="PF07386">
    <property type="entry name" value="DUF1499"/>
    <property type="match status" value="1"/>
</dbReference>
<proteinExistence type="predicted"/>
<dbReference type="Proteomes" id="UP001157974">
    <property type="component" value="Unassembled WGS sequence"/>
</dbReference>
<dbReference type="AlphaFoldDB" id="A0AAV8UKQ0"/>
<organism evidence="1 2">
    <name type="scientific">Rhodosorus marinus</name>
    <dbReference type="NCBI Taxonomy" id="101924"/>
    <lineage>
        <taxon>Eukaryota</taxon>
        <taxon>Rhodophyta</taxon>
        <taxon>Stylonematophyceae</taxon>
        <taxon>Stylonematales</taxon>
        <taxon>Stylonemataceae</taxon>
        <taxon>Rhodosorus</taxon>
    </lineage>
</organism>
<comment type="caution">
    <text evidence="1">The sequence shown here is derived from an EMBL/GenBank/DDBJ whole genome shotgun (WGS) entry which is preliminary data.</text>
</comment>
<keyword evidence="2" id="KW-1185">Reference proteome</keyword>